<proteinExistence type="inferred from homology"/>
<sequence>MSSSQVKYMDSSGMDPYPDYKDSGIEWIGEIPEHWDVTKLKHMCNKYALYGANISADEYTGSGIRFLRTTDIDDYGNLHGEGVHVTKSAVSNYIVEDGDILISRSGTIGRSFLYDSTKHPICAYAGYLVRYKSNSSTYSKFIFYFTKSAPFIHWINQISLESTIGNVNGQKYANMEIPFVPLPEQQAIATFLDRETSRIDALVEKKQQFIELLEERRSALISHTVTKGLDPDVPMKDSGIEWIGEIPEHWDTIRIKHATYVKGRIGWHGLRSDEFIDEGPFLVTGTDFVNGIVNWNSCYHVSKDRYDQDPYIQLKENDLLITKDGTIGKVALVKGLKSEATLNSGIFVTRPLSNNYITDFMYWILNSEVFTAFFEYMSNGTTIQHLYQNVFNEFAFPIPPLQEQQAIANYLDRETSQIDNLIEKTEQSIEYLKEYRTALISSAVTGKIDVRGTVSD</sequence>
<dbReference type="RefSeq" id="WP_096711444.1">
    <property type="nucleotide sequence ID" value="NZ_OBDR01000001.1"/>
</dbReference>
<evidence type="ECO:0000313" key="5">
    <source>
        <dbReference type="EMBL" id="SNY00540.1"/>
    </source>
</evidence>
<dbReference type="Gene3D" id="1.10.287.1120">
    <property type="entry name" value="Bipartite methylase S protein"/>
    <property type="match status" value="1"/>
</dbReference>
<dbReference type="Proteomes" id="UP000217726">
    <property type="component" value="Unassembled WGS sequence"/>
</dbReference>
<evidence type="ECO:0000313" key="6">
    <source>
        <dbReference type="EMBL" id="TCL11187.1"/>
    </source>
</evidence>
<reference evidence="6 8" key="3">
    <citation type="submission" date="2019-03" db="EMBL/GenBank/DDBJ databases">
        <title>Subsurface microbial communities from deep shales in Ohio and West Virginia, USA.</title>
        <authorList>
            <person name="Wrighton K."/>
        </authorList>
    </citation>
    <scope>NUCLEOTIDE SEQUENCE [LARGE SCALE GENOMIC DNA]</scope>
    <source>
        <strain evidence="6 8">WG1_MB</strain>
    </source>
</reference>
<gene>
    <name evidence="6" type="ORF">C7960_0298</name>
    <name evidence="5" type="ORF">SAMN06295989_101265</name>
</gene>
<dbReference type="GO" id="GO:0009307">
    <property type="term" value="P:DNA restriction-modification system"/>
    <property type="evidence" value="ECO:0007669"/>
    <property type="project" value="UniProtKB-KW"/>
</dbReference>
<dbReference type="EMBL" id="OBDR01000001">
    <property type="protein sequence ID" value="SNY00540.1"/>
    <property type="molecule type" value="Genomic_DNA"/>
</dbReference>
<dbReference type="InterPro" id="IPR044946">
    <property type="entry name" value="Restrct_endonuc_typeI_TRD_sf"/>
</dbReference>
<keyword evidence="3" id="KW-0238">DNA-binding</keyword>
<reference evidence="5" key="1">
    <citation type="submission" date="2017-09" db="EMBL/GenBank/DDBJ databases">
        <authorList>
            <person name="Ehlers B."/>
            <person name="Leendertz F.H."/>
        </authorList>
    </citation>
    <scope>NUCLEOTIDE SEQUENCE [LARGE SCALE GENOMIC DNA]</scope>
    <source>
        <strain evidence="5">WG-1MB</strain>
    </source>
</reference>
<protein>
    <submittedName>
        <fullName evidence="6">Type I restriction enzyme S subunit</fullName>
    </submittedName>
    <submittedName>
        <fullName evidence="5">Type I restriction enzyme, S subunit</fullName>
    </submittedName>
</protein>
<dbReference type="GO" id="GO:0003677">
    <property type="term" value="F:DNA binding"/>
    <property type="evidence" value="ECO:0007669"/>
    <property type="project" value="UniProtKB-KW"/>
</dbReference>
<name>A0A285END1_9EURY</name>
<evidence type="ECO:0000313" key="7">
    <source>
        <dbReference type="Proteomes" id="UP000217726"/>
    </source>
</evidence>
<organism evidence="5 7">
    <name type="scientific">Methanohalophilus euhalobius</name>
    <dbReference type="NCBI Taxonomy" id="51203"/>
    <lineage>
        <taxon>Archaea</taxon>
        <taxon>Methanobacteriati</taxon>
        <taxon>Methanobacteriota</taxon>
        <taxon>Stenosarchaea group</taxon>
        <taxon>Methanomicrobia</taxon>
        <taxon>Methanosarcinales</taxon>
        <taxon>Methanosarcinaceae</taxon>
        <taxon>Methanohalophilus</taxon>
    </lineage>
</organism>
<keyword evidence="7" id="KW-1185">Reference proteome</keyword>
<dbReference type="SUPFAM" id="SSF116734">
    <property type="entry name" value="DNA methylase specificity domain"/>
    <property type="match status" value="2"/>
</dbReference>
<dbReference type="REBASE" id="1008589">
    <property type="entry name" value="S.MeuWG1MBORF101266P"/>
</dbReference>
<reference evidence="7" key="2">
    <citation type="submission" date="2017-09" db="EMBL/GenBank/DDBJ databases">
        <authorList>
            <person name="Varghese N."/>
            <person name="Submissions S."/>
        </authorList>
    </citation>
    <scope>NUCLEOTIDE SEQUENCE [LARGE SCALE GENOMIC DNA]</scope>
    <source>
        <strain evidence="7">WG-1MB</strain>
    </source>
</reference>
<evidence type="ECO:0000256" key="3">
    <source>
        <dbReference type="ARBA" id="ARBA00023125"/>
    </source>
</evidence>
<feature type="domain" description="Type I restriction modification DNA specificity" evidence="4">
    <location>
        <begin position="274"/>
        <end position="430"/>
    </location>
</feature>
<dbReference type="AlphaFoldDB" id="A0A285END1"/>
<comment type="similarity">
    <text evidence="1">Belongs to the type-I restriction system S methylase family.</text>
</comment>
<evidence type="ECO:0000259" key="4">
    <source>
        <dbReference type="Pfam" id="PF01420"/>
    </source>
</evidence>
<dbReference type="InterPro" id="IPR052021">
    <property type="entry name" value="Type-I_RS_S_subunit"/>
</dbReference>
<dbReference type="PANTHER" id="PTHR30408:SF12">
    <property type="entry name" value="TYPE I RESTRICTION ENZYME MJAVIII SPECIFICITY SUBUNIT"/>
    <property type="match status" value="1"/>
</dbReference>
<evidence type="ECO:0000256" key="2">
    <source>
        <dbReference type="ARBA" id="ARBA00022747"/>
    </source>
</evidence>
<dbReference type="EMBL" id="SMMS01000001">
    <property type="protein sequence ID" value="TCL11187.1"/>
    <property type="molecule type" value="Genomic_DNA"/>
</dbReference>
<keyword evidence="2" id="KW-0680">Restriction system</keyword>
<dbReference type="InterPro" id="IPR000055">
    <property type="entry name" value="Restrct_endonuc_typeI_TRD"/>
</dbReference>
<dbReference type="PANTHER" id="PTHR30408">
    <property type="entry name" value="TYPE-1 RESTRICTION ENZYME ECOKI SPECIFICITY PROTEIN"/>
    <property type="match status" value="1"/>
</dbReference>
<dbReference type="Pfam" id="PF01420">
    <property type="entry name" value="Methylase_S"/>
    <property type="match status" value="2"/>
</dbReference>
<accession>A0A285END1</accession>
<feature type="domain" description="Type I restriction modification DNA specificity" evidence="4">
    <location>
        <begin position="32"/>
        <end position="211"/>
    </location>
</feature>
<evidence type="ECO:0000313" key="8">
    <source>
        <dbReference type="Proteomes" id="UP000295404"/>
    </source>
</evidence>
<dbReference type="Proteomes" id="UP000295404">
    <property type="component" value="Unassembled WGS sequence"/>
</dbReference>
<dbReference type="Gene3D" id="3.90.220.20">
    <property type="entry name" value="DNA methylase specificity domains"/>
    <property type="match status" value="2"/>
</dbReference>
<evidence type="ECO:0000256" key="1">
    <source>
        <dbReference type="ARBA" id="ARBA00010923"/>
    </source>
</evidence>
<dbReference type="CDD" id="cd17521">
    <property type="entry name" value="RMtype1_S_Sau13435ORF2165P_TRD2-CR2_like"/>
    <property type="match status" value="1"/>
</dbReference>
<dbReference type="OrthoDB" id="84651at2157"/>